<accession>A0ABD0S5A4</accession>
<keyword evidence="1" id="KW-0863">Zinc-finger</keyword>
<evidence type="ECO:0000313" key="5">
    <source>
        <dbReference type="Proteomes" id="UP001549921"/>
    </source>
</evidence>
<keyword evidence="1" id="KW-0479">Metal-binding</keyword>
<dbReference type="InterPro" id="IPR001878">
    <property type="entry name" value="Znf_CCHC"/>
</dbReference>
<feature type="domain" description="CCHC-type" evidence="3">
    <location>
        <begin position="392"/>
        <end position="405"/>
    </location>
</feature>
<feature type="compositionally biased region" description="Basic and acidic residues" evidence="2">
    <location>
        <begin position="38"/>
        <end position="50"/>
    </location>
</feature>
<keyword evidence="1" id="KW-0862">Zinc</keyword>
<feature type="compositionally biased region" description="Low complexity" evidence="2">
    <location>
        <begin position="55"/>
        <end position="75"/>
    </location>
</feature>
<dbReference type="EMBL" id="JBEDNZ010000029">
    <property type="protein sequence ID" value="KAL0809248.1"/>
    <property type="molecule type" value="Genomic_DNA"/>
</dbReference>
<gene>
    <name evidence="4" type="ORF">ABMA28_011467</name>
</gene>
<evidence type="ECO:0000256" key="1">
    <source>
        <dbReference type="PROSITE-ProRule" id="PRU00047"/>
    </source>
</evidence>
<organism evidence="4 5">
    <name type="scientific">Loxostege sticticalis</name>
    <name type="common">Beet webworm moth</name>
    <dbReference type="NCBI Taxonomy" id="481309"/>
    <lineage>
        <taxon>Eukaryota</taxon>
        <taxon>Metazoa</taxon>
        <taxon>Ecdysozoa</taxon>
        <taxon>Arthropoda</taxon>
        <taxon>Hexapoda</taxon>
        <taxon>Insecta</taxon>
        <taxon>Pterygota</taxon>
        <taxon>Neoptera</taxon>
        <taxon>Endopterygota</taxon>
        <taxon>Lepidoptera</taxon>
        <taxon>Glossata</taxon>
        <taxon>Ditrysia</taxon>
        <taxon>Pyraloidea</taxon>
        <taxon>Crambidae</taxon>
        <taxon>Pyraustinae</taxon>
        <taxon>Loxostege</taxon>
    </lineage>
</organism>
<dbReference type="GO" id="GO:0008270">
    <property type="term" value="F:zinc ion binding"/>
    <property type="evidence" value="ECO:0007669"/>
    <property type="project" value="UniProtKB-KW"/>
</dbReference>
<sequence>MAEQEDDPFQRRPSIARSPTRPVPIPEKRGLSSPDDEQERRRPKMAESLRKASCAAGLLTPAPSTPAPSSSAPSTSSAALAASYCDDLELSKASPEQLYERVHQLIKNIIGVCTGTGSNKLNKAEVNTINAYGQDVLAIAGVMDLRMLEAQAALRLREATLQHQAAQIELLRSAPREAVGAASGAPTTATRPSFSDMVRSRNVQMPIPAPRGPLLAVYPAESNDKLKTAEDTKAELKRAVNPISIQVQVDGLRKVGNAGVVVQTTSQESARRFREAIPPTLRVTEPKQRHPLVALGTISGDPEAKEIIATLHEQNLQEDSCWPLERLQKEAKVAFKKSRRGSGTTTMLIDKGRIYYGWDVAAVHDFVSVTCCNKCQLYGHPEKYYRAAEVVCGKCGGSGHKSADCSAKEQRCATCHKFGKKDAATHTTGARQCPARIHAEERSVAVTRYAL</sequence>
<feature type="region of interest" description="Disordered" evidence="2">
    <location>
        <begin position="1"/>
        <end position="75"/>
    </location>
</feature>
<reference evidence="4 5" key="1">
    <citation type="submission" date="2024-06" db="EMBL/GenBank/DDBJ databases">
        <title>A chromosome-level genome assembly of beet webworm, Loxostege sticticalis.</title>
        <authorList>
            <person name="Zhang Y."/>
        </authorList>
    </citation>
    <scope>NUCLEOTIDE SEQUENCE [LARGE SCALE GENOMIC DNA]</scope>
    <source>
        <strain evidence="4">AQ028</strain>
        <tissue evidence="4">Male pupae</tissue>
    </source>
</reference>
<evidence type="ECO:0000259" key="3">
    <source>
        <dbReference type="PROSITE" id="PS50158"/>
    </source>
</evidence>
<evidence type="ECO:0000256" key="2">
    <source>
        <dbReference type="SAM" id="MobiDB-lite"/>
    </source>
</evidence>
<evidence type="ECO:0000313" key="4">
    <source>
        <dbReference type="EMBL" id="KAL0809248.1"/>
    </source>
</evidence>
<proteinExistence type="predicted"/>
<comment type="caution">
    <text evidence="4">The sequence shown here is derived from an EMBL/GenBank/DDBJ whole genome shotgun (WGS) entry which is preliminary data.</text>
</comment>
<dbReference type="AlphaFoldDB" id="A0ABD0S5A4"/>
<protein>
    <recommendedName>
        <fullName evidence="3">CCHC-type domain-containing protein</fullName>
    </recommendedName>
</protein>
<dbReference type="Proteomes" id="UP001549921">
    <property type="component" value="Unassembled WGS sequence"/>
</dbReference>
<dbReference type="PROSITE" id="PS50158">
    <property type="entry name" value="ZF_CCHC"/>
    <property type="match status" value="1"/>
</dbReference>
<name>A0ABD0S5A4_LOXSC</name>